<dbReference type="AlphaFoldDB" id="A0A0M3I1G8"/>
<keyword evidence="1" id="KW-1185">Reference proteome</keyword>
<protein>
    <submittedName>
        <fullName evidence="2">Rab-GAP TBC domain-containing protein</fullName>
    </submittedName>
</protein>
<dbReference type="Proteomes" id="UP000036681">
    <property type="component" value="Unplaced"/>
</dbReference>
<name>A0A0M3I1G8_ASCLU</name>
<reference evidence="2" key="1">
    <citation type="submission" date="2017-02" db="UniProtKB">
        <authorList>
            <consortium name="WormBaseParasite"/>
        </authorList>
    </citation>
    <scope>IDENTIFICATION</scope>
</reference>
<sequence>MRECIQYFRRVYAGFGSCDWFRNCGVPSFVAAWLVEAIVVHLNAVGDPQSRLPAYFINSSAFIRRDLKKKTLSLTRVRRSTI</sequence>
<dbReference type="WBParaSite" id="ALUE_0001011901-mRNA-1">
    <property type="protein sequence ID" value="ALUE_0001011901-mRNA-1"/>
    <property type="gene ID" value="ALUE_0001011901"/>
</dbReference>
<accession>A0A0M3I1G8</accession>
<evidence type="ECO:0000313" key="2">
    <source>
        <dbReference type="WBParaSite" id="ALUE_0001011901-mRNA-1"/>
    </source>
</evidence>
<proteinExistence type="predicted"/>
<evidence type="ECO:0000313" key="1">
    <source>
        <dbReference type="Proteomes" id="UP000036681"/>
    </source>
</evidence>
<organism evidence="1 2">
    <name type="scientific">Ascaris lumbricoides</name>
    <name type="common">Giant roundworm</name>
    <dbReference type="NCBI Taxonomy" id="6252"/>
    <lineage>
        <taxon>Eukaryota</taxon>
        <taxon>Metazoa</taxon>
        <taxon>Ecdysozoa</taxon>
        <taxon>Nematoda</taxon>
        <taxon>Chromadorea</taxon>
        <taxon>Rhabditida</taxon>
        <taxon>Spirurina</taxon>
        <taxon>Ascaridomorpha</taxon>
        <taxon>Ascaridoidea</taxon>
        <taxon>Ascarididae</taxon>
        <taxon>Ascaris</taxon>
    </lineage>
</organism>